<comment type="function">
    <text evidence="9">Sigma factors are initiation factors that promote the attachment of RNA polymerase to specific initiation sites and are then released.</text>
</comment>
<dbReference type="PRINTS" id="PR00045">
    <property type="entry name" value="SIGMA54FCT"/>
</dbReference>
<accession>A0ABR6RGT9</accession>
<comment type="similarity">
    <text evidence="1 9">Belongs to the sigma-54 factor family.</text>
</comment>
<evidence type="ECO:0000259" key="11">
    <source>
        <dbReference type="Pfam" id="PF04552"/>
    </source>
</evidence>
<evidence type="ECO:0000313" key="13">
    <source>
        <dbReference type="EMBL" id="MBB6578378.1"/>
    </source>
</evidence>
<comment type="caution">
    <text evidence="13">The sequence shown here is derived from an EMBL/GenBank/DDBJ whole genome shotgun (WGS) entry which is preliminary data.</text>
</comment>
<evidence type="ECO:0000256" key="1">
    <source>
        <dbReference type="ARBA" id="ARBA00008798"/>
    </source>
</evidence>
<protein>
    <recommendedName>
        <fullName evidence="9">RNA polymerase sigma-54 factor</fullName>
    </recommendedName>
</protein>
<dbReference type="Pfam" id="PF04552">
    <property type="entry name" value="Sigma54_DBD"/>
    <property type="match status" value="1"/>
</dbReference>
<reference evidence="13 14" key="1">
    <citation type="submission" date="2020-08" db="EMBL/GenBank/DDBJ databases">
        <title>Functional genomics of gut bacteria from endangered species of beetles.</title>
        <authorList>
            <person name="Carlos-Shanley C."/>
        </authorList>
    </citation>
    <scope>NUCLEOTIDE SEQUENCE [LARGE SCALE GENOMIC DNA]</scope>
    <source>
        <strain evidence="13 14">S00124</strain>
    </source>
</reference>
<keyword evidence="8 9" id="KW-0804">Transcription</keyword>
<gene>
    <name evidence="13" type="ORF">HNP33_002460</name>
</gene>
<dbReference type="PROSITE" id="PS00718">
    <property type="entry name" value="SIGMA54_2"/>
    <property type="match status" value="1"/>
</dbReference>
<evidence type="ECO:0000256" key="10">
    <source>
        <dbReference type="SAM" id="MobiDB-lite"/>
    </source>
</evidence>
<feature type="domain" description="RNA polymerase sigma factor 54 core-binding" evidence="12">
    <location>
        <begin position="159"/>
        <end position="371"/>
    </location>
</feature>
<dbReference type="PROSITE" id="PS00717">
    <property type="entry name" value="SIGMA54_1"/>
    <property type="match status" value="1"/>
</dbReference>
<dbReference type="InterPro" id="IPR000394">
    <property type="entry name" value="RNA_pol_sigma_54"/>
</dbReference>
<keyword evidence="5 9" id="KW-0805">Transcription regulation</keyword>
<keyword evidence="4 9" id="KW-0548">Nucleotidyltransferase</keyword>
<evidence type="ECO:0000313" key="14">
    <source>
        <dbReference type="Proteomes" id="UP000562492"/>
    </source>
</evidence>
<dbReference type="NCBIfam" id="TIGR02395">
    <property type="entry name" value="rpoN_sigma"/>
    <property type="match status" value="1"/>
</dbReference>
<keyword evidence="7 9" id="KW-0238">DNA-binding</keyword>
<organism evidence="13 14">
    <name type="scientific">Comamonas odontotermitis</name>
    <dbReference type="NCBI Taxonomy" id="379895"/>
    <lineage>
        <taxon>Bacteria</taxon>
        <taxon>Pseudomonadati</taxon>
        <taxon>Pseudomonadota</taxon>
        <taxon>Betaproteobacteria</taxon>
        <taxon>Burkholderiales</taxon>
        <taxon>Comamonadaceae</taxon>
        <taxon>Comamonas</taxon>
    </lineage>
</organism>
<keyword evidence="2 9" id="KW-0240">DNA-directed RNA polymerase</keyword>
<evidence type="ECO:0000256" key="7">
    <source>
        <dbReference type="ARBA" id="ARBA00023125"/>
    </source>
</evidence>
<feature type="domain" description="RNA polymerase sigma factor 54 DNA-binding" evidence="11">
    <location>
        <begin position="387"/>
        <end position="542"/>
    </location>
</feature>
<dbReference type="RefSeq" id="WP_184708785.1">
    <property type="nucleotide sequence ID" value="NZ_JACHKZ010000014.1"/>
</dbReference>
<sequence>MMPSLSLRVSQNLTLTPQLQQSIRLLQLSTQELSQEVEQMLDENPFLERDADEAAAEPDAAAAPADVPGASADAGDDRAENAPEKVASSADSASTESDFEPDYAGGETLDFAAGKETGADAEAAAGDSASDWEEWGGDVPARASAADDEEETPASDRSSVHISLQDVLHRQALSLRLCPEDRAALYFLIESLNDDGYLEETLAELAQSFGDASDPDAYDALLHHLTVALRLLQSLEPVGVGARTLAECLALQIKARQRLLDDEGSADPEADALALETALLVCQESLDLLARRDVRKLTQLTGCSEAAVRSALAVIAKLEPRPGRPYADVDRNAIIPDIIVRPSNERGLPVPGFSVQLNAEVMPRLRVQEVYANALRSHKGSEGHGALQQRLQEARWFIKNIQQRFDTILRVSQAIVERQRNFFVHGELAMRPMVLREIADELGLHESTISRVTTAKYMATPQGTVELKYFFGSGLGTETGGSASSTAVKALIKQLLDDENPKKPLSDAKIADLLQEQGIECARRTVAKYREALRIPAASLRKTL</sequence>
<dbReference type="Gene3D" id="1.10.10.1330">
    <property type="entry name" value="RNA polymerase sigma-54 factor, core-binding domain"/>
    <property type="match status" value="1"/>
</dbReference>
<feature type="region of interest" description="Disordered" evidence="10">
    <location>
        <begin position="141"/>
        <end position="160"/>
    </location>
</feature>
<name>A0ABR6RGT9_9BURK</name>
<dbReference type="PIRSF" id="PIRSF000774">
    <property type="entry name" value="RpoN"/>
    <property type="match status" value="1"/>
</dbReference>
<dbReference type="EMBL" id="JACHKZ010000014">
    <property type="protein sequence ID" value="MBB6578378.1"/>
    <property type="molecule type" value="Genomic_DNA"/>
</dbReference>
<evidence type="ECO:0000256" key="5">
    <source>
        <dbReference type="ARBA" id="ARBA00023015"/>
    </source>
</evidence>
<keyword evidence="3 9" id="KW-0808">Transferase</keyword>
<evidence type="ECO:0000256" key="4">
    <source>
        <dbReference type="ARBA" id="ARBA00022695"/>
    </source>
</evidence>
<dbReference type="PROSITE" id="PS50044">
    <property type="entry name" value="SIGMA54_3"/>
    <property type="match status" value="1"/>
</dbReference>
<evidence type="ECO:0000256" key="6">
    <source>
        <dbReference type="ARBA" id="ARBA00023082"/>
    </source>
</evidence>
<dbReference type="PANTHER" id="PTHR32248">
    <property type="entry name" value="RNA POLYMERASE SIGMA-54 FACTOR"/>
    <property type="match status" value="1"/>
</dbReference>
<dbReference type="Gene3D" id="1.10.10.60">
    <property type="entry name" value="Homeodomain-like"/>
    <property type="match status" value="1"/>
</dbReference>
<evidence type="ECO:0000256" key="3">
    <source>
        <dbReference type="ARBA" id="ARBA00022679"/>
    </source>
</evidence>
<dbReference type="InterPro" id="IPR038709">
    <property type="entry name" value="RpoN_core-bd_sf"/>
</dbReference>
<dbReference type="InterPro" id="IPR007046">
    <property type="entry name" value="RNA_pol_sigma_54_core-bd"/>
</dbReference>
<keyword evidence="14" id="KW-1185">Reference proteome</keyword>
<evidence type="ECO:0000259" key="12">
    <source>
        <dbReference type="Pfam" id="PF04963"/>
    </source>
</evidence>
<evidence type="ECO:0000256" key="9">
    <source>
        <dbReference type="PIRNR" id="PIRNR000774"/>
    </source>
</evidence>
<dbReference type="InterPro" id="IPR007634">
    <property type="entry name" value="RNA_pol_sigma_54_DNA-bd"/>
</dbReference>
<proteinExistence type="inferred from homology"/>
<evidence type="ECO:0000256" key="8">
    <source>
        <dbReference type="ARBA" id="ARBA00023163"/>
    </source>
</evidence>
<evidence type="ECO:0000256" key="2">
    <source>
        <dbReference type="ARBA" id="ARBA00022478"/>
    </source>
</evidence>
<feature type="compositionally biased region" description="Low complexity" evidence="10">
    <location>
        <begin position="57"/>
        <end position="73"/>
    </location>
</feature>
<dbReference type="PANTHER" id="PTHR32248:SF4">
    <property type="entry name" value="RNA POLYMERASE SIGMA-54 FACTOR"/>
    <property type="match status" value="1"/>
</dbReference>
<dbReference type="Pfam" id="PF00309">
    <property type="entry name" value="Sigma54_AID"/>
    <property type="match status" value="1"/>
</dbReference>
<keyword evidence="6 9" id="KW-0731">Sigma factor</keyword>
<feature type="region of interest" description="Disordered" evidence="10">
    <location>
        <begin position="37"/>
        <end position="107"/>
    </location>
</feature>
<dbReference type="Proteomes" id="UP000562492">
    <property type="component" value="Unassembled WGS sequence"/>
</dbReference>
<dbReference type="Pfam" id="PF04963">
    <property type="entry name" value="Sigma54_CBD"/>
    <property type="match status" value="1"/>
</dbReference>
<dbReference type="NCBIfam" id="NF009118">
    <property type="entry name" value="PRK12469.1"/>
    <property type="match status" value="1"/>
</dbReference>